<dbReference type="InterPro" id="IPR003784">
    <property type="entry name" value="BioY"/>
</dbReference>
<evidence type="ECO:0000256" key="7">
    <source>
        <dbReference type="ARBA" id="ARBA00023136"/>
    </source>
</evidence>
<evidence type="ECO:0000256" key="3">
    <source>
        <dbReference type="ARBA" id="ARBA00022448"/>
    </source>
</evidence>
<dbReference type="PANTHER" id="PTHR34295:SF4">
    <property type="entry name" value="BIOTIN TRANSPORTER BIOY-RELATED"/>
    <property type="match status" value="1"/>
</dbReference>
<sequence>MKKNKLSVREITYIGLFAAIICVLSPISIPMPYGVPMTLQTFIIPLAGVILGAKQGTIANIIYLLLGAIGLPVFAGFSGGMSVILGPTGGFLISFQIMAFLAGLGVKGKKHSKLILFLLLGAVVNFLAGMIVFSIVTSNSISVAFTACVLPFIPTTIIKILLIDIIGLRIKTTMPKMGVQV</sequence>
<organism evidence="10 11">
    <name type="scientific">Peptostreptococcus equinus</name>
    <dbReference type="NCBI Taxonomy" id="3003601"/>
    <lineage>
        <taxon>Bacteria</taxon>
        <taxon>Bacillati</taxon>
        <taxon>Bacillota</taxon>
        <taxon>Clostridia</taxon>
        <taxon>Peptostreptococcales</taxon>
        <taxon>Peptostreptococcaceae</taxon>
        <taxon>Peptostreptococcus</taxon>
    </lineage>
</organism>
<evidence type="ECO:0000256" key="1">
    <source>
        <dbReference type="ARBA" id="ARBA00004651"/>
    </source>
</evidence>
<gene>
    <name evidence="10" type="ORF">O0R46_07040</name>
</gene>
<feature type="transmembrane region" description="Helical" evidence="9">
    <location>
        <begin position="114"/>
        <end position="136"/>
    </location>
</feature>
<dbReference type="Proteomes" id="UP001164187">
    <property type="component" value="Chromosome"/>
</dbReference>
<feature type="transmembrane region" description="Helical" evidence="9">
    <location>
        <begin position="83"/>
        <end position="102"/>
    </location>
</feature>
<protein>
    <recommendedName>
        <fullName evidence="8">Biotin transporter</fullName>
    </recommendedName>
</protein>
<keyword evidence="6 9" id="KW-1133">Transmembrane helix</keyword>
<dbReference type="PANTHER" id="PTHR34295">
    <property type="entry name" value="BIOTIN TRANSPORTER BIOY"/>
    <property type="match status" value="1"/>
</dbReference>
<comment type="similarity">
    <text evidence="2 8">Belongs to the BioY family.</text>
</comment>
<feature type="transmembrane region" description="Helical" evidence="9">
    <location>
        <begin position="142"/>
        <end position="167"/>
    </location>
</feature>
<comment type="subcellular location">
    <subcellularLocation>
        <location evidence="1 8">Cell membrane</location>
        <topology evidence="1 8">Multi-pass membrane protein</topology>
    </subcellularLocation>
</comment>
<dbReference type="PIRSF" id="PIRSF016661">
    <property type="entry name" value="BioY"/>
    <property type="match status" value="1"/>
</dbReference>
<evidence type="ECO:0000313" key="11">
    <source>
        <dbReference type="Proteomes" id="UP001164187"/>
    </source>
</evidence>
<evidence type="ECO:0000256" key="8">
    <source>
        <dbReference type="PIRNR" id="PIRNR016661"/>
    </source>
</evidence>
<evidence type="ECO:0000256" key="5">
    <source>
        <dbReference type="ARBA" id="ARBA00022692"/>
    </source>
</evidence>
<keyword evidence="11" id="KW-1185">Reference proteome</keyword>
<feature type="transmembrane region" description="Helical" evidence="9">
    <location>
        <begin position="12"/>
        <end position="29"/>
    </location>
</feature>
<feature type="transmembrane region" description="Helical" evidence="9">
    <location>
        <begin position="35"/>
        <end position="53"/>
    </location>
</feature>
<evidence type="ECO:0000313" key="10">
    <source>
        <dbReference type="EMBL" id="WAW14357.1"/>
    </source>
</evidence>
<name>A0ABY7JQY1_9FIRM</name>
<feature type="transmembrane region" description="Helical" evidence="9">
    <location>
        <begin position="60"/>
        <end position="77"/>
    </location>
</feature>
<proteinExistence type="inferred from homology"/>
<reference evidence="10" key="1">
    <citation type="submission" date="2022-12" db="EMBL/GenBank/DDBJ databases">
        <title>Peptostreptococcus.</title>
        <authorList>
            <person name="Lee S.H."/>
        </authorList>
    </citation>
    <scope>NUCLEOTIDE SEQUENCE</scope>
    <source>
        <strain evidence="10">CBA3647</strain>
    </source>
</reference>
<dbReference type="RefSeq" id="WP_269311027.1">
    <property type="nucleotide sequence ID" value="NZ_CP114052.1"/>
</dbReference>
<accession>A0ABY7JQY1</accession>
<evidence type="ECO:0000256" key="6">
    <source>
        <dbReference type="ARBA" id="ARBA00022989"/>
    </source>
</evidence>
<keyword evidence="3 8" id="KW-0813">Transport</keyword>
<evidence type="ECO:0000256" key="2">
    <source>
        <dbReference type="ARBA" id="ARBA00010692"/>
    </source>
</evidence>
<evidence type="ECO:0000256" key="9">
    <source>
        <dbReference type="SAM" id="Phobius"/>
    </source>
</evidence>
<evidence type="ECO:0000256" key="4">
    <source>
        <dbReference type="ARBA" id="ARBA00022475"/>
    </source>
</evidence>
<keyword evidence="7 8" id="KW-0472">Membrane</keyword>
<keyword evidence="4 8" id="KW-1003">Cell membrane</keyword>
<dbReference type="Pfam" id="PF02632">
    <property type="entry name" value="BioY"/>
    <property type="match status" value="1"/>
</dbReference>
<dbReference type="Gene3D" id="1.10.1760.20">
    <property type="match status" value="1"/>
</dbReference>
<dbReference type="EMBL" id="CP114052">
    <property type="protein sequence ID" value="WAW14357.1"/>
    <property type="molecule type" value="Genomic_DNA"/>
</dbReference>
<keyword evidence="5 9" id="KW-0812">Transmembrane</keyword>